<feature type="domain" description="DUF6593" evidence="1">
    <location>
        <begin position="12"/>
        <end position="185"/>
    </location>
</feature>
<dbReference type="OrthoDB" id="3360976at2759"/>
<sequence length="191" mass="21480">MANTRLIISSRKPYNATYHTEEGEMIYKVEAASVTPGARTIKISKAIPSLIDDSVAGSEGKLSRSSFGHLATIEYRMVQDSWIRMGGTMDISTGEYFRKEGWTLLGRNRIFTGPDGREYIWKLGPFVCKLFVNDSDKTPVAFFHRRHVGIIGKARPASLEIFEAGRDMIDLIVVTGVYMAKLRKDKERAAR</sequence>
<evidence type="ECO:0000313" key="3">
    <source>
        <dbReference type="Proteomes" id="UP000053424"/>
    </source>
</evidence>
<evidence type="ECO:0000259" key="1">
    <source>
        <dbReference type="Pfam" id="PF20236"/>
    </source>
</evidence>
<organism evidence="2 3">
    <name type="scientific">Hebeloma cylindrosporum</name>
    <dbReference type="NCBI Taxonomy" id="76867"/>
    <lineage>
        <taxon>Eukaryota</taxon>
        <taxon>Fungi</taxon>
        <taxon>Dikarya</taxon>
        <taxon>Basidiomycota</taxon>
        <taxon>Agaricomycotina</taxon>
        <taxon>Agaricomycetes</taxon>
        <taxon>Agaricomycetidae</taxon>
        <taxon>Agaricales</taxon>
        <taxon>Agaricineae</taxon>
        <taxon>Hymenogastraceae</taxon>
        <taxon>Hebeloma</taxon>
    </lineage>
</organism>
<reference evidence="3" key="2">
    <citation type="submission" date="2015-01" db="EMBL/GenBank/DDBJ databases">
        <title>Evolutionary Origins and Diversification of the Mycorrhizal Mutualists.</title>
        <authorList>
            <consortium name="DOE Joint Genome Institute"/>
            <consortium name="Mycorrhizal Genomics Consortium"/>
            <person name="Kohler A."/>
            <person name="Kuo A."/>
            <person name="Nagy L.G."/>
            <person name="Floudas D."/>
            <person name="Copeland A."/>
            <person name="Barry K.W."/>
            <person name="Cichocki N."/>
            <person name="Veneault-Fourrey C."/>
            <person name="LaButti K."/>
            <person name="Lindquist E.A."/>
            <person name="Lipzen A."/>
            <person name="Lundell T."/>
            <person name="Morin E."/>
            <person name="Murat C."/>
            <person name="Riley R."/>
            <person name="Ohm R."/>
            <person name="Sun H."/>
            <person name="Tunlid A."/>
            <person name="Henrissat B."/>
            <person name="Grigoriev I.V."/>
            <person name="Hibbett D.S."/>
            <person name="Martin F."/>
        </authorList>
    </citation>
    <scope>NUCLEOTIDE SEQUENCE [LARGE SCALE GENOMIC DNA]</scope>
    <source>
        <strain evidence="3">h7</strain>
    </source>
</reference>
<dbReference type="Proteomes" id="UP000053424">
    <property type="component" value="Unassembled WGS sequence"/>
</dbReference>
<dbReference type="STRING" id="686832.A0A0C3D0D7"/>
<keyword evidence="3" id="KW-1185">Reference proteome</keyword>
<dbReference type="HOGENOM" id="CLU_084280_4_1_1"/>
<evidence type="ECO:0000313" key="2">
    <source>
        <dbReference type="EMBL" id="KIM49884.1"/>
    </source>
</evidence>
<dbReference type="Pfam" id="PF20236">
    <property type="entry name" value="DUF6593"/>
    <property type="match status" value="1"/>
</dbReference>
<dbReference type="AlphaFoldDB" id="A0A0C3D0D7"/>
<reference evidence="2 3" key="1">
    <citation type="submission" date="2014-04" db="EMBL/GenBank/DDBJ databases">
        <authorList>
            <consortium name="DOE Joint Genome Institute"/>
            <person name="Kuo A."/>
            <person name="Gay G."/>
            <person name="Dore J."/>
            <person name="Kohler A."/>
            <person name="Nagy L.G."/>
            <person name="Floudas D."/>
            <person name="Copeland A."/>
            <person name="Barry K.W."/>
            <person name="Cichocki N."/>
            <person name="Veneault-Fourrey C."/>
            <person name="LaButti K."/>
            <person name="Lindquist E.A."/>
            <person name="Lipzen A."/>
            <person name="Lundell T."/>
            <person name="Morin E."/>
            <person name="Murat C."/>
            <person name="Sun H."/>
            <person name="Tunlid A."/>
            <person name="Henrissat B."/>
            <person name="Grigoriev I.V."/>
            <person name="Hibbett D.S."/>
            <person name="Martin F."/>
            <person name="Nordberg H.P."/>
            <person name="Cantor M.N."/>
            <person name="Hua S.X."/>
        </authorList>
    </citation>
    <scope>NUCLEOTIDE SEQUENCE [LARGE SCALE GENOMIC DNA]</scope>
    <source>
        <strain evidence="3">h7</strain>
    </source>
</reference>
<name>A0A0C3D0D7_HEBCY</name>
<proteinExistence type="predicted"/>
<dbReference type="EMBL" id="KN831768">
    <property type="protein sequence ID" value="KIM49884.1"/>
    <property type="molecule type" value="Genomic_DNA"/>
</dbReference>
<gene>
    <name evidence="2" type="ORF">M413DRAFT_439018</name>
</gene>
<protein>
    <recommendedName>
        <fullName evidence="1">DUF6593 domain-containing protein</fullName>
    </recommendedName>
</protein>
<accession>A0A0C3D0D7</accession>
<dbReference type="InterPro" id="IPR046528">
    <property type="entry name" value="DUF6593"/>
</dbReference>